<organism evidence="22 23">
    <name type="scientific">Anguilla anguilla</name>
    <name type="common">European freshwater eel</name>
    <name type="synonym">Muraena anguilla</name>
    <dbReference type="NCBI Taxonomy" id="7936"/>
    <lineage>
        <taxon>Eukaryota</taxon>
        <taxon>Metazoa</taxon>
        <taxon>Chordata</taxon>
        <taxon>Craniata</taxon>
        <taxon>Vertebrata</taxon>
        <taxon>Euteleostomi</taxon>
        <taxon>Actinopterygii</taxon>
        <taxon>Neopterygii</taxon>
        <taxon>Teleostei</taxon>
        <taxon>Anguilliformes</taxon>
        <taxon>Anguillidae</taxon>
        <taxon>Anguilla</taxon>
    </lineage>
</organism>
<dbReference type="EMBL" id="JAFIRN010000003">
    <property type="protein sequence ID" value="KAG5852939.1"/>
    <property type="molecule type" value="Genomic_DNA"/>
</dbReference>
<evidence type="ECO:0000256" key="7">
    <source>
        <dbReference type="ARBA" id="ARBA00022968"/>
    </source>
</evidence>
<evidence type="ECO:0000256" key="1">
    <source>
        <dbReference type="ARBA" id="ARBA00004447"/>
    </source>
</evidence>
<evidence type="ECO:0000256" key="20">
    <source>
        <dbReference type="SAM" id="MobiDB-lite"/>
    </source>
</evidence>
<dbReference type="GO" id="GO:0032580">
    <property type="term" value="C:Golgi cisterna membrane"/>
    <property type="evidence" value="ECO:0007669"/>
    <property type="project" value="UniProtKB-SubCell"/>
</dbReference>
<evidence type="ECO:0000256" key="3">
    <source>
        <dbReference type="ARBA" id="ARBA00020782"/>
    </source>
</evidence>
<feature type="compositionally biased region" description="Low complexity" evidence="20">
    <location>
        <begin position="58"/>
        <end position="91"/>
    </location>
</feature>
<evidence type="ECO:0000256" key="17">
    <source>
        <dbReference type="ARBA" id="ARBA00034329"/>
    </source>
</evidence>
<comment type="function">
    <text evidence="18">Transfers sialic acid from the donor of substrate CMP-sialic acid to galactose containing acceptor substrates.</text>
</comment>
<keyword evidence="7" id="KW-0735">Signal-anchor</keyword>
<evidence type="ECO:0000256" key="13">
    <source>
        <dbReference type="ARBA" id="ARBA00030410"/>
    </source>
</evidence>
<evidence type="ECO:0000256" key="14">
    <source>
        <dbReference type="ARBA" id="ARBA00030509"/>
    </source>
</evidence>
<evidence type="ECO:0000256" key="4">
    <source>
        <dbReference type="ARBA" id="ARBA00022676"/>
    </source>
</evidence>
<comment type="similarity">
    <text evidence="2">Belongs to the glycosyltransferase 29 family.</text>
</comment>
<dbReference type="InterPro" id="IPR001675">
    <property type="entry name" value="Glyco_trans_29"/>
</dbReference>
<keyword evidence="12" id="KW-0325">Glycoprotein</keyword>
<evidence type="ECO:0000313" key="23">
    <source>
        <dbReference type="Proteomes" id="UP001044222"/>
    </source>
</evidence>
<evidence type="ECO:0000256" key="21">
    <source>
        <dbReference type="SAM" id="SignalP"/>
    </source>
</evidence>
<dbReference type="FunFam" id="3.90.1480.20:FF:000010">
    <property type="entry name" value="ST6 beta-galactoside alpha-2,6-sialyltransferase 2"/>
    <property type="match status" value="1"/>
</dbReference>
<evidence type="ECO:0000256" key="9">
    <source>
        <dbReference type="ARBA" id="ARBA00023034"/>
    </source>
</evidence>
<dbReference type="GO" id="GO:0097503">
    <property type="term" value="P:sialylation"/>
    <property type="evidence" value="ECO:0007669"/>
    <property type="project" value="TreeGrafter"/>
</dbReference>
<dbReference type="AlphaFoldDB" id="A0A9D3MQ48"/>
<feature type="chain" id="PRO_5039638280" description="Beta-galactoside alpha-2,6-sialyltransferase 2" evidence="21">
    <location>
        <begin position="24"/>
        <end position="454"/>
    </location>
</feature>
<name>A0A9D3MQ48_ANGAN</name>
<evidence type="ECO:0000256" key="11">
    <source>
        <dbReference type="ARBA" id="ARBA00023157"/>
    </source>
</evidence>
<dbReference type="EC" id="2.4.3.1" evidence="17"/>
<dbReference type="GO" id="GO:0003835">
    <property type="term" value="F:beta-galactoside alpha-2,6-sialyltransferase activity"/>
    <property type="evidence" value="ECO:0007669"/>
    <property type="project" value="UniProtKB-EC"/>
</dbReference>
<dbReference type="InterPro" id="IPR012163">
    <property type="entry name" value="Sialyl_trans"/>
</dbReference>
<keyword evidence="21" id="KW-0732">Signal</keyword>
<comment type="subcellular location">
    <subcellularLocation>
        <location evidence="1">Golgi apparatus</location>
        <location evidence="1">Golgi stack membrane</location>
        <topology evidence="1">Single-pass type II membrane protein</topology>
    </subcellularLocation>
</comment>
<dbReference type="Gene3D" id="3.90.1480.20">
    <property type="entry name" value="Glycosyl transferase family 29"/>
    <property type="match status" value="1"/>
</dbReference>
<dbReference type="PANTHER" id="PTHR46059:SF3">
    <property type="entry name" value="BETA-GALACTOSIDE ALPHA-2,6-SIALYLTRANSFERASE 2"/>
    <property type="match status" value="1"/>
</dbReference>
<gene>
    <name evidence="22" type="ORF">ANANG_G00067850</name>
</gene>
<accession>A0A9D3MQ48</accession>
<comment type="catalytic activity">
    <reaction evidence="16">
        <text>a beta-D-galactoside + CMP-N-acetyl-beta-neuraminate = an N-acetyl-alpha-neuraminyl-(2-&gt;6)-beta-D-galactosyl derivative + CMP + H(+)</text>
        <dbReference type="Rhea" id="RHEA:52104"/>
        <dbReference type="ChEBI" id="CHEBI:15378"/>
        <dbReference type="ChEBI" id="CHEBI:28034"/>
        <dbReference type="ChEBI" id="CHEBI:57812"/>
        <dbReference type="ChEBI" id="CHEBI:60377"/>
        <dbReference type="ChEBI" id="CHEBI:136398"/>
        <dbReference type="EC" id="2.4.3.1"/>
    </reaction>
</comment>
<keyword evidence="11" id="KW-1015">Disulfide bond</keyword>
<keyword evidence="5" id="KW-0808">Transferase</keyword>
<evidence type="ECO:0000256" key="6">
    <source>
        <dbReference type="ARBA" id="ARBA00022692"/>
    </source>
</evidence>
<sequence length="454" mass="51153">MKSGMRRWKLLVAMAAWAGLCVALLTYYMDGHSDERHSSAPLSHADARRLTSIQADNRPTAASRPEAASPAPARSPRPQGGDGRQGPARGPLTAPAMANSGNEAGGGGSPRTTRNRKRQENLKELEMQLLSKTNTVIRKLWKGEGAAHMLSPHLQRAKMEYLNANKHRAVYRGRRRTHLRGQDLLCEMKKQVQIRALDGTEQPFSGLGWDRLVPTQPLGQLYKAPFRTCAVVSSAGAILHSSLGKEIDSHDAVLRFNSAPTEGYEIDVGNKTTLRIINSQILAKPNHRFNTSSLYKDVVLLAWDPAPYTVNLHKWYRSPDYDLFRPYAERRRRRPAQPFYILHPAFLWQLWDFIQGHTQEDIQPNPPSSGFIGIAVMMSLCDEIDVYEYIPSLRQTDLCHYHERYYDSACTLGAYHPLLYEKMLIQHMNTGTDYDLKNNGRVTLTGFSAVKCDS</sequence>
<evidence type="ECO:0000256" key="8">
    <source>
        <dbReference type="ARBA" id="ARBA00022989"/>
    </source>
</evidence>
<evidence type="ECO:0000256" key="15">
    <source>
        <dbReference type="ARBA" id="ARBA00032076"/>
    </source>
</evidence>
<dbReference type="Pfam" id="PF00777">
    <property type="entry name" value="Glyco_transf_29"/>
    <property type="match status" value="1"/>
</dbReference>
<keyword evidence="9" id="KW-0333">Golgi apparatus</keyword>
<protein>
    <recommendedName>
        <fullName evidence="3">Beta-galactoside alpha-2,6-sialyltransferase 2</fullName>
        <ecNumber evidence="17">2.4.3.1</ecNumber>
    </recommendedName>
    <alternativeName>
        <fullName evidence="14">CMP-N-acetylneuraminate-beta-galactosamide-alpha-2,6-sialyltransferase 2</fullName>
    </alternativeName>
    <alternativeName>
        <fullName evidence="13">ST6Gal II</fullName>
    </alternativeName>
    <alternativeName>
        <fullName evidence="15">Sialyltransferase 2</fullName>
    </alternativeName>
</protein>
<dbReference type="PIRSF" id="PIRSF005557">
    <property type="entry name" value="Sialyl_trans"/>
    <property type="match status" value="1"/>
</dbReference>
<comment type="caution">
    <text evidence="22">The sequence shown here is derived from an EMBL/GenBank/DDBJ whole genome shotgun (WGS) entry which is preliminary data.</text>
</comment>
<dbReference type="InterPro" id="IPR038578">
    <property type="entry name" value="GT29-like_sf"/>
</dbReference>
<feature type="disulfide bond" evidence="19">
    <location>
        <begin position="229"/>
        <end position="381"/>
    </location>
</feature>
<keyword evidence="6" id="KW-0812">Transmembrane</keyword>
<keyword evidence="4" id="KW-0328">Glycosyltransferase</keyword>
<keyword evidence="23" id="KW-1185">Reference proteome</keyword>
<dbReference type="PANTHER" id="PTHR46059">
    <property type="entry name" value="BETA-GALACTOSIDE ALPHA-2,6-SIALYLTRANSFERASE"/>
    <property type="match status" value="1"/>
</dbReference>
<evidence type="ECO:0000313" key="22">
    <source>
        <dbReference type="EMBL" id="KAG5852939.1"/>
    </source>
</evidence>
<evidence type="ECO:0000256" key="18">
    <source>
        <dbReference type="ARBA" id="ARBA00060076"/>
    </source>
</evidence>
<evidence type="ECO:0000256" key="12">
    <source>
        <dbReference type="ARBA" id="ARBA00023180"/>
    </source>
</evidence>
<evidence type="ECO:0000256" key="2">
    <source>
        <dbReference type="ARBA" id="ARBA00006003"/>
    </source>
</evidence>
<dbReference type="Proteomes" id="UP001044222">
    <property type="component" value="Unassembled WGS sequence"/>
</dbReference>
<feature type="signal peptide" evidence="21">
    <location>
        <begin position="1"/>
        <end position="23"/>
    </location>
</feature>
<proteinExistence type="inferred from homology"/>
<evidence type="ECO:0000256" key="10">
    <source>
        <dbReference type="ARBA" id="ARBA00023136"/>
    </source>
</evidence>
<evidence type="ECO:0000256" key="5">
    <source>
        <dbReference type="ARBA" id="ARBA00022679"/>
    </source>
</evidence>
<evidence type="ECO:0000256" key="19">
    <source>
        <dbReference type="PIRSR" id="PIRSR005557-2"/>
    </source>
</evidence>
<keyword evidence="8" id="KW-1133">Transmembrane helix</keyword>
<reference evidence="22" key="1">
    <citation type="submission" date="2021-01" db="EMBL/GenBank/DDBJ databases">
        <title>A chromosome-scale assembly of European eel, Anguilla anguilla.</title>
        <authorList>
            <person name="Henkel C."/>
            <person name="Jong-Raadsen S.A."/>
            <person name="Dufour S."/>
            <person name="Weltzien F.-A."/>
            <person name="Palstra A.P."/>
            <person name="Pelster B."/>
            <person name="Spaink H.P."/>
            <person name="Van Den Thillart G.E."/>
            <person name="Jansen H."/>
            <person name="Zahm M."/>
            <person name="Klopp C."/>
            <person name="Cedric C."/>
            <person name="Louis A."/>
            <person name="Berthelot C."/>
            <person name="Parey E."/>
            <person name="Roest Crollius H."/>
            <person name="Montfort J."/>
            <person name="Robinson-Rechavi M."/>
            <person name="Bucao C."/>
            <person name="Bouchez O."/>
            <person name="Gislard M."/>
            <person name="Lluch J."/>
            <person name="Milhes M."/>
            <person name="Lampietro C."/>
            <person name="Lopez Roques C."/>
            <person name="Donnadieu C."/>
            <person name="Braasch I."/>
            <person name="Desvignes T."/>
            <person name="Postlethwait J."/>
            <person name="Bobe J."/>
            <person name="Guiguen Y."/>
            <person name="Dirks R."/>
        </authorList>
    </citation>
    <scope>NUCLEOTIDE SEQUENCE</scope>
    <source>
        <strain evidence="22">Tag_6206</strain>
        <tissue evidence="22">Liver</tissue>
    </source>
</reference>
<feature type="region of interest" description="Disordered" evidence="20">
    <location>
        <begin position="53"/>
        <end position="116"/>
    </location>
</feature>
<evidence type="ECO:0000256" key="16">
    <source>
        <dbReference type="ARBA" id="ARBA00034249"/>
    </source>
</evidence>
<keyword evidence="10" id="KW-0472">Membrane</keyword>